<feature type="compositionally biased region" description="Low complexity" evidence="1">
    <location>
        <begin position="302"/>
        <end position="311"/>
    </location>
</feature>
<protein>
    <recommendedName>
        <fullName evidence="5">Integral membrane protein</fullName>
    </recommendedName>
</protein>
<dbReference type="Proteomes" id="UP000249526">
    <property type="component" value="Unassembled WGS sequence"/>
</dbReference>
<dbReference type="AlphaFoldDB" id="A0A8G1QZG6"/>
<accession>A0A8G1QZG6</accession>
<dbReference type="InterPro" id="IPR052660">
    <property type="entry name" value="Erythrocyte_Invasion_ImmMod"/>
</dbReference>
<dbReference type="GeneID" id="37168965"/>
<dbReference type="RefSeq" id="XP_025513644.1">
    <property type="nucleotide sequence ID" value="XM_025665563.1"/>
</dbReference>
<keyword evidence="2" id="KW-0472">Membrane</keyword>
<evidence type="ECO:0000256" key="2">
    <source>
        <dbReference type="SAM" id="Phobius"/>
    </source>
</evidence>
<dbReference type="PANTHER" id="PTHR16021:SF23">
    <property type="entry name" value="FI18411P1-RELATED"/>
    <property type="match status" value="1"/>
</dbReference>
<feature type="compositionally biased region" description="Low complexity" evidence="1">
    <location>
        <begin position="519"/>
        <end position="540"/>
    </location>
</feature>
<keyword evidence="4" id="KW-1185">Reference proteome</keyword>
<evidence type="ECO:0008006" key="5">
    <source>
        <dbReference type="Google" id="ProtNLM"/>
    </source>
</evidence>
<dbReference type="PANTHER" id="PTHR16021">
    <property type="entry name" value="MANSC DOMAIN CONTAINING PROTEIN 1"/>
    <property type="match status" value="1"/>
</dbReference>
<gene>
    <name evidence="3" type="ORF">BO85DRAFT_65265</name>
</gene>
<dbReference type="EMBL" id="KZ825067">
    <property type="protein sequence ID" value="RAH55722.1"/>
    <property type="molecule type" value="Genomic_DNA"/>
</dbReference>
<keyword evidence="2" id="KW-1133">Transmembrane helix</keyword>
<feature type="region of interest" description="Disordered" evidence="1">
    <location>
        <begin position="293"/>
        <end position="320"/>
    </location>
</feature>
<proteinExistence type="predicted"/>
<feature type="compositionally biased region" description="Low complexity" evidence="1">
    <location>
        <begin position="418"/>
        <end position="429"/>
    </location>
</feature>
<feature type="region of interest" description="Disordered" evidence="1">
    <location>
        <begin position="519"/>
        <end position="559"/>
    </location>
</feature>
<keyword evidence="2" id="KW-0812">Transmembrane</keyword>
<feature type="transmembrane region" description="Helical" evidence="2">
    <location>
        <begin position="217"/>
        <end position="239"/>
    </location>
</feature>
<evidence type="ECO:0000313" key="4">
    <source>
        <dbReference type="Proteomes" id="UP000249526"/>
    </source>
</evidence>
<feature type="transmembrane region" description="Helical" evidence="2">
    <location>
        <begin position="367"/>
        <end position="387"/>
    </location>
</feature>
<organism evidence="3 4">
    <name type="scientific">Aspergillus piperis CBS 112811</name>
    <dbReference type="NCBI Taxonomy" id="1448313"/>
    <lineage>
        <taxon>Eukaryota</taxon>
        <taxon>Fungi</taxon>
        <taxon>Dikarya</taxon>
        <taxon>Ascomycota</taxon>
        <taxon>Pezizomycotina</taxon>
        <taxon>Eurotiomycetes</taxon>
        <taxon>Eurotiomycetidae</taxon>
        <taxon>Eurotiales</taxon>
        <taxon>Aspergillaceae</taxon>
        <taxon>Aspergillus</taxon>
        <taxon>Aspergillus subgen. Circumdati</taxon>
    </lineage>
</organism>
<feature type="transmembrane region" description="Helical" evidence="2">
    <location>
        <begin position="259"/>
        <end position="277"/>
    </location>
</feature>
<name>A0A8G1QZG6_9EURO</name>
<feature type="region of interest" description="Disordered" evidence="1">
    <location>
        <begin position="418"/>
        <end position="440"/>
    </location>
</feature>
<evidence type="ECO:0000313" key="3">
    <source>
        <dbReference type="EMBL" id="RAH55722.1"/>
    </source>
</evidence>
<sequence length="635" mass="70339">MSSPPIPKLLRESSDLTIISASTPSTTTSTTTIIPTNHVTYTRAHRKPSTKLTTLLNPFRQCTSRQKQKSRRKHNYNFQLSHQPLFRNSLLAGVGFLELANAADFAANVWNQIPVPKYAMVFMAIGGPIALLITLVAARDFYLSYTNVQLLLKERRYLRELLDSITTTTTTTTNTTTQNTITTTNPNTTTHTQAELLLRSRLSVNFRELGTEIVDRILMDALMGFGALLVGTGTIMAIFGANHHVYVASNLLSGYIGNGLAAVFGLVNAIWSGYLVGRFQICWRSCQNITSTSTSTVPTRDGNGNNNNNNNPPNPGDEEAEDIGFEEVRMYHHPLKLRFRSLQFHALVNGINGLVAGAASMVTATMWYGYVVLVPCIVSLIACNWFWRVRVGYDRPLLSSSTTSASLLLLSSSSTAERRAGTATPTTTTNGGGGNGNDKSDLLLDLSSATHLHRMLASSTKDSGIQLPRHILNRTNPSSVMSFLTRNGMFEGFCVWIDHDKSLERGVEDLLDLDSIITSTSASSSPGGKNNANNNNNNNEKPTEEKNNNAVDEEEKEEEEVELSLTADDFLTLARHDTDILLRKMNEYLDENVVRAVAYRERFLLEVLGVVVYLESIPKDVDEVERKRRWWFGCL</sequence>
<evidence type="ECO:0000256" key="1">
    <source>
        <dbReference type="SAM" id="MobiDB-lite"/>
    </source>
</evidence>
<reference evidence="3 4" key="1">
    <citation type="submission" date="2018-02" db="EMBL/GenBank/DDBJ databases">
        <title>The genomes of Aspergillus section Nigri reveals drivers in fungal speciation.</title>
        <authorList>
            <consortium name="DOE Joint Genome Institute"/>
            <person name="Vesth T.C."/>
            <person name="Nybo J."/>
            <person name="Theobald S."/>
            <person name="Brandl J."/>
            <person name="Frisvad J.C."/>
            <person name="Nielsen K.F."/>
            <person name="Lyhne E.K."/>
            <person name="Kogle M.E."/>
            <person name="Kuo A."/>
            <person name="Riley R."/>
            <person name="Clum A."/>
            <person name="Nolan M."/>
            <person name="Lipzen A."/>
            <person name="Salamov A."/>
            <person name="Henrissat B."/>
            <person name="Wiebenga A."/>
            <person name="De vries R.P."/>
            <person name="Grigoriev I.V."/>
            <person name="Mortensen U.H."/>
            <person name="Andersen M.R."/>
            <person name="Baker S.E."/>
        </authorList>
    </citation>
    <scope>NUCLEOTIDE SEQUENCE [LARGE SCALE GENOMIC DNA]</scope>
    <source>
        <strain evidence="3 4">CBS 112811</strain>
    </source>
</reference>
<feature type="transmembrane region" description="Helical" evidence="2">
    <location>
        <begin position="118"/>
        <end position="138"/>
    </location>
</feature>